<dbReference type="GO" id="GO:0022900">
    <property type="term" value="P:electron transport chain"/>
    <property type="evidence" value="ECO:0007669"/>
    <property type="project" value="InterPro"/>
</dbReference>
<evidence type="ECO:0000256" key="1">
    <source>
        <dbReference type="ARBA" id="ARBA00004370"/>
    </source>
</evidence>
<sequence>MATRADSLPPYIATPRVLAPRLAEFANDNVASEVSSPFDTAWRRYASALPTDAFAIIEPDPLAGRSGGRAREGRWRLRFRPRSRPFVDPLTGWTGGSDPLAHLELGFPSREAAEAYCRRYGLSYESRGAPRRSGPRPREEMAFIPVGAPTCCMPAGPHPVCCGNATSEPIEAAHADT</sequence>
<organism evidence="7 8">
    <name type="scientific">Sphingomonas paucimobilis NBRC 13935</name>
    <dbReference type="NCBI Taxonomy" id="1219050"/>
    <lineage>
        <taxon>Bacteria</taxon>
        <taxon>Pseudomonadati</taxon>
        <taxon>Pseudomonadota</taxon>
        <taxon>Alphaproteobacteria</taxon>
        <taxon>Sphingomonadales</taxon>
        <taxon>Sphingomonadaceae</taxon>
        <taxon>Sphingomonas</taxon>
    </lineage>
</organism>
<dbReference type="Proteomes" id="UP000032025">
    <property type="component" value="Unassembled WGS sequence"/>
</dbReference>
<comment type="subcellular location">
    <subcellularLocation>
        <location evidence="1">Membrane</location>
    </subcellularLocation>
</comment>
<comment type="caution">
    <text evidence="7">The sequence shown here is derived from an EMBL/GenBank/DDBJ whole genome shotgun (WGS) entry which is preliminary data.</text>
</comment>
<dbReference type="EMBL" id="BBJS01000043">
    <property type="protein sequence ID" value="GAN14562.1"/>
    <property type="molecule type" value="Genomic_DNA"/>
</dbReference>
<dbReference type="RefSeq" id="WP_082052514.1">
    <property type="nucleotide sequence ID" value="NZ_BBJS01000043.1"/>
</dbReference>
<keyword evidence="8" id="KW-1185">Reference proteome</keyword>
<dbReference type="Pfam" id="PF04800">
    <property type="entry name" value="NDUS4"/>
    <property type="match status" value="1"/>
</dbReference>
<gene>
    <name evidence="7" type="ORF">SP6_43_00600</name>
</gene>
<protein>
    <submittedName>
        <fullName evidence="7">DNA, contig: SP643</fullName>
    </submittedName>
</protein>
<keyword evidence="2" id="KW-0813">Transport</keyword>
<evidence type="ECO:0000256" key="2">
    <source>
        <dbReference type="ARBA" id="ARBA00022448"/>
    </source>
</evidence>
<reference evidence="7 8" key="1">
    <citation type="submission" date="2014-08" db="EMBL/GenBank/DDBJ databases">
        <title>Whole genome shotgun sequence of Sphingomonas paucimobilis NBRC 13935.</title>
        <authorList>
            <person name="Hosoyama A."/>
            <person name="Hashimoto M."/>
            <person name="Hosoyama Y."/>
            <person name="Noguchi M."/>
            <person name="Uohara A."/>
            <person name="Ohji S."/>
            <person name="Katano-Makiyama Y."/>
            <person name="Ichikawa N."/>
            <person name="Kimura A."/>
            <person name="Yamazoe A."/>
            <person name="Fujita N."/>
        </authorList>
    </citation>
    <scope>NUCLEOTIDE SEQUENCE [LARGE SCALE GENOMIC DNA]</scope>
    <source>
        <strain evidence="7 8">NBRC 13935</strain>
    </source>
</reference>
<keyword evidence="5" id="KW-0249">Electron transport</keyword>
<dbReference type="InterPro" id="IPR038532">
    <property type="entry name" value="NDUFS4-like_sf"/>
</dbReference>
<name>A0A0C9NE65_SPHPI</name>
<evidence type="ECO:0000256" key="4">
    <source>
        <dbReference type="ARBA" id="ARBA00022946"/>
    </source>
</evidence>
<keyword evidence="6" id="KW-0472">Membrane</keyword>
<evidence type="ECO:0000313" key="8">
    <source>
        <dbReference type="Proteomes" id="UP000032025"/>
    </source>
</evidence>
<dbReference type="InterPro" id="IPR006885">
    <property type="entry name" value="NADH_UbQ_FeS_4_mit-like"/>
</dbReference>
<dbReference type="GO" id="GO:0016020">
    <property type="term" value="C:membrane"/>
    <property type="evidence" value="ECO:0007669"/>
    <property type="project" value="UniProtKB-SubCell"/>
</dbReference>
<proteinExistence type="predicted"/>
<dbReference type="AlphaFoldDB" id="A0A0C9NE65"/>
<accession>A0A0C9NE65</accession>
<evidence type="ECO:0000256" key="3">
    <source>
        <dbReference type="ARBA" id="ARBA00022660"/>
    </source>
</evidence>
<dbReference type="Gene3D" id="3.30.160.190">
    <property type="entry name" value="atu1810 like domain"/>
    <property type="match status" value="1"/>
</dbReference>
<evidence type="ECO:0000256" key="6">
    <source>
        <dbReference type="ARBA" id="ARBA00023136"/>
    </source>
</evidence>
<evidence type="ECO:0000256" key="5">
    <source>
        <dbReference type="ARBA" id="ARBA00022982"/>
    </source>
</evidence>
<keyword evidence="3" id="KW-0679">Respiratory chain</keyword>
<evidence type="ECO:0000313" key="7">
    <source>
        <dbReference type="EMBL" id="GAN14562.1"/>
    </source>
</evidence>
<keyword evidence="4" id="KW-0809">Transit peptide</keyword>
<dbReference type="GeneID" id="97012979"/>